<reference evidence="1" key="1">
    <citation type="submission" date="2014-11" db="EMBL/GenBank/DDBJ databases">
        <authorList>
            <person name="Amaro Gonzalez C."/>
        </authorList>
    </citation>
    <scope>NUCLEOTIDE SEQUENCE</scope>
</reference>
<organism evidence="1">
    <name type="scientific">Anguilla anguilla</name>
    <name type="common">European freshwater eel</name>
    <name type="synonym">Muraena anguilla</name>
    <dbReference type="NCBI Taxonomy" id="7936"/>
    <lineage>
        <taxon>Eukaryota</taxon>
        <taxon>Metazoa</taxon>
        <taxon>Chordata</taxon>
        <taxon>Craniata</taxon>
        <taxon>Vertebrata</taxon>
        <taxon>Euteleostomi</taxon>
        <taxon>Actinopterygii</taxon>
        <taxon>Neopterygii</taxon>
        <taxon>Teleostei</taxon>
        <taxon>Anguilliformes</taxon>
        <taxon>Anguillidae</taxon>
        <taxon>Anguilla</taxon>
    </lineage>
</organism>
<sequence length="11" mass="1200">MNTHDAVDVKA</sequence>
<dbReference type="EMBL" id="GBXM01034106">
    <property type="protein sequence ID" value="JAH74471.1"/>
    <property type="molecule type" value="Transcribed_RNA"/>
</dbReference>
<proteinExistence type="predicted"/>
<accession>A0A0E9V8Y5</accession>
<protein>
    <submittedName>
        <fullName evidence="1">Uncharacterized protein</fullName>
    </submittedName>
</protein>
<evidence type="ECO:0000313" key="1">
    <source>
        <dbReference type="EMBL" id="JAH74471.1"/>
    </source>
</evidence>
<name>A0A0E9V8Y5_ANGAN</name>
<reference evidence="1" key="2">
    <citation type="journal article" date="2015" name="Fish Shellfish Immunol.">
        <title>Early steps in the European eel (Anguilla anguilla)-Vibrio vulnificus interaction in the gills: Role of the RtxA13 toxin.</title>
        <authorList>
            <person name="Callol A."/>
            <person name="Pajuelo D."/>
            <person name="Ebbesson L."/>
            <person name="Teles M."/>
            <person name="MacKenzie S."/>
            <person name="Amaro C."/>
        </authorList>
    </citation>
    <scope>NUCLEOTIDE SEQUENCE</scope>
</reference>